<feature type="chain" id="PRO_5047413955" description="Copper(I)-binding protein" evidence="2">
    <location>
        <begin position="25"/>
        <end position="224"/>
    </location>
</feature>
<feature type="region of interest" description="Disordered" evidence="1">
    <location>
        <begin position="189"/>
        <end position="224"/>
    </location>
</feature>
<dbReference type="Proteomes" id="UP001233314">
    <property type="component" value="Unassembled WGS sequence"/>
</dbReference>
<dbReference type="InterPro" id="IPR036182">
    <property type="entry name" value="PCuAC_sf"/>
</dbReference>
<dbReference type="RefSeq" id="WP_305027175.1">
    <property type="nucleotide sequence ID" value="NZ_JAUQTA010000001.1"/>
</dbReference>
<evidence type="ECO:0000256" key="1">
    <source>
        <dbReference type="SAM" id="MobiDB-lite"/>
    </source>
</evidence>
<evidence type="ECO:0008006" key="5">
    <source>
        <dbReference type="Google" id="ProtNLM"/>
    </source>
</evidence>
<feature type="compositionally biased region" description="Low complexity" evidence="1">
    <location>
        <begin position="195"/>
        <end position="212"/>
    </location>
</feature>
<dbReference type="PROSITE" id="PS51257">
    <property type="entry name" value="PROKAR_LIPOPROTEIN"/>
    <property type="match status" value="1"/>
</dbReference>
<reference evidence="3 4" key="1">
    <citation type="submission" date="2023-07" db="EMBL/GenBank/DDBJ databases">
        <title>Nocardioides sp. nov WY-20 isolated from soil.</title>
        <authorList>
            <person name="Liu B."/>
            <person name="Wan Y."/>
        </authorList>
    </citation>
    <scope>NUCLEOTIDE SEQUENCE [LARGE SCALE GENOMIC DNA]</scope>
    <source>
        <strain evidence="3 4">WY-20</strain>
    </source>
</reference>
<evidence type="ECO:0000313" key="4">
    <source>
        <dbReference type="Proteomes" id="UP001233314"/>
    </source>
</evidence>
<sequence length="224" mass="22464">MLISNRTARLIGAGALLLAAPALASCTEQATDHIYTAAVGTNDRDASVDVLNAVIVANDATPGKGTLVVTLVNNRVVPAGSTEDATDKLVAVTGDVKGTVAEPVAIPAGDHVVLATATSTVPATAPGIPVTGTFKLGDFVDVEFDFADAKAVTLQVPVVENRAGSQFAGQNGAPDAAVPMQGETFEQFDENAVKAAGEAPASEEATPAAEGEQGTKAGKAKAND</sequence>
<feature type="signal peptide" evidence="2">
    <location>
        <begin position="1"/>
        <end position="24"/>
    </location>
</feature>
<proteinExistence type="predicted"/>
<organism evidence="3 4">
    <name type="scientific">Nocardioides jiangxiensis</name>
    <dbReference type="NCBI Taxonomy" id="3064524"/>
    <lineage>
        <taxon>Bacteria</taxon>
        <taxon>Bacillati</taxon>
        <taxon>Actinomycetota</taxon>
        <taxon>Actinomycetes</taxon>
        <taxon>Propionibacteriales</taxon>
        <taxon>Nocardioidaceae</taxon>
        <taxon>Nocardioides</taxon>
    </lineage>
</organism>
<protein>
    <recommendedName>
        <fullName evidence="5">Copper(I)-binding protein</fullName>
    </recommendedName>
</protein>
<dbReference type="EMBL" id="JAUQTA010000001">
    <property type="protein sequence ID" value="MDO7867791.1"/>
    <property type="molecule type" value="Genomic_DNA"/>
</dbReference>
<keyword evidence="4" id="KW-1185">Reference proteome</keyword>
<dbReference type="SUPFAM" id="SSF110087">
    <property type="entry name" value="DR1885-like metal-binding protein"/>
    <property type="match status" value="1"/>
</dbReference>
<evidence type="ECO:0000256" key="2">
    <source>
        <dbReference type="SAM" id="SignalP"/>
    </source>
</evidence>
<accession>A0ABT9AYX3</accession>
<gene>
    <name evidence="3" type="ORF">Q5722_05345</name>
</gene>
<evidence type="ECO:0000313" key="3">
    <source>
        <dbReference type="EMBL" id="MDO7867791.1"/>
    </source>
</evidence>
<name>A0ABT9AYX3_9ACTN</name>
<comment type="caution">
    <text evidence="3">The sequence shown here is derived from an EMBL/GenBank/DDBJ whole genome shotgun (WGS) entry which is preliminary data.</text>
</comment>
<keyword evidence="2" id="KW-0732">Signal</keyword>